<organism evidence="1 2">
    <name type="scientific">Carya illinoinensis</name>
    <name type="common">Pecan</name>
    <dbReference type="NCBI Taxonomy" id="32201"/>
    <lineage>
        <taxon>Eukaryota</taxon>
        <taxon>Viridiplantae</taxon>
        <taxon>Streptophyta</taxon>
        <taxon>Embryophyta</taxon>
        <taxon>Tracheophyta</taxon>
        <taxon>Spermatophyta</taxon>
        <taxon>Magnoliopsida</taxon>
        <taxon>eudicotyledons</taxon>
        <taxon>Gunneridae</taxon>
        <taxon>Pentapetalae</taxon>
        <taxon>rosids</taxon>
        <taxon>fabids</taxon>
        <taxon>Fagales</taxon>
        <taxon>Juglandaceae</taxon>
        <taxon>Carya</taxon>
    </lineage>
</organism>
<evidence type="ECO:0000313" key="1">
    <source>
        <dbReference type="EMBL" id="KAG6649190.1"/>
    </source>
</evidence>
<gene>
    <name evidence="1" type="ORF">CIPAW_07G195400</name>
</gene>
<comment type="caution">
    <text evidence="1">The sequence shown here is derived from an EMBL/GenBank/DDBJ whole genome shotgun (WGS) entry which is preliminary data.</text>
</comment>
<dbReference type="AlphaFoldDB" id="A0A8T1Q6E0"/>
<accession>A0A8T1Q6E0</accession>
<reference evidence="1" key="1">
    <citation type="submission" date="2020-12" db="EMBL/GenBank/DDBJ databases">
        <title>WGS assembly of Carya illinoinensis cv. Pawnee.</title>
        <authorList>
            <person name="Platts A."/>
            <person name="Shu S."/>
            <person name="Wright S."/>
            <person name="Barry K."/>
            <person name="Edger P."/>
            <person name="Pires J.C."/>
            <person name="Schmutz J."/>
        </authorList>
    </citation>
    <scope>NUCLEOTIDE SEQUENCE</scope>
    <source>
        <tissue evidence="1">Leaf</tissue>
    </source>
</reference>
<evidence type="ECO:0000313" key="2">
    <source>
        <dbReference type="Proteomes" id="UP000811609"/>
    </source>
</evidence>
<dbReference type="Proteomes" id="UP000811609">
    <property type="component" value="Chromosome 7"/>
</dbReference>
<protein>
    <submittedName>
        <fullName evidence="1">Uncharacterized protein</fullName>
    </submittedName>
</protein>
<keyword evidence="2" id="KW-1185">Reference proteome</keyword>
<sequence>MHVPRLPQIAYIVQFDALCLEHYIPKFSSGDPLDLQICFSNPLQSYSMIVTRVFPCSSLMTHQVSSLGNPYRMDRRARASLKKKLTAKVRPQVLYFFHHFSRKP</sequence>
<dbReference type="EMBL" id="CM031815">
    <property type="protein sequence ID" value="KAG6649190.1"/>
    <property type="molecule type" value="Genomic_DNA"/>
</dbReference>
<proteinExistence type="predicted"/>
<name>A0A8T1Q6E0_CARIL</name>